<evidence type="ECO:0000313" key="3">
    <source>
        <dbReference type="Proteomes" id="UP000275267"/>
    </source>
</evidence>
<reference evidence="3" key="1">
    <citation type="journal article" date="2019" name="Nat. Commun.">
        <title>The genome of broomcorn millet.</title>
        <authorList>
            <person name="Zou C."/>
            <person name="Miki D."/>
            <person name="Li D."/>
            <person name="Tang Q."/>
            <person name="Xiao L."/>
            <person name="Rajput S."/>
            <person name="Deng P."/>
            <person name="Jia W."/>
            <person name="Huang R."/>
            <person name="Zhang M."/>
            <person name="Sun Y."/>
            <person name="Hu J."/>
            <person name="Fu X."/>
            <person name="Schnable P.S."/>
            <person name="Li F."/>
            <person name="Zhang H."/>
            <person name="Feng B."/>
            <person name="Zhu X."/>
            <person name="Liu R."/>
            <person name="Schnable J.C."/>
            <person name="Zhu J.-K."/>
            <person name="Zhang H."/>
        </authorList>
    </citation>
    <scope>NUCLEOTIDE SEQUENCE [LARGE SCALE GENOMIC DNA]</scope>
</reference>
<feature type="region of interest" description="Disordered" evidence="1">
    <location>
        <begin position="1"/>
        <end position="52"/>
    </location>
</feature>
<dbReference type="Proteomes" id="UP000275267">
    <property type="component" value="Unassembled WGS sequence"/>
</dbReference>
<dbReference type="AlphaFoldDB" id="A0A3L6RFE6"/>
<protein>
    <submittedName>
        <fullName evidence="2">Uncharacterized protein</fullName>
    </submittedName>
</protein>
<evidence type="ECO:0000313" key="2">
    <source>
        <dbReference type="EMBL" id="RLN03297.1"/>
    </source>
</evidence>
<organism evidence="2 3">
    <name type="scientific">Panicum miliaceum</name>
    <name type="common">Proso millet</name>
    <name type="synonym">Broomcorn millet</name>
    <dbReference type="NCBI Taxonomy" id="4540"/>
    <lineage>
        <taxon>Eukaryota</taxon>
        <taxon>Viridiplantae</taxon>
        <taxon>Streptophyta</taxon>
        <taxon>Embryophyta</taxon>
        <taxon>Tracheophyta</taxon>
        <taxon>Spermatophyta</taxon>
        <taxon>Magnoliopsida</taxon>
        <taxon>Liliopsida</taxon>
        <taxon>Poales</taxon>
        <taxon>Poaceae</taxon>
        <taxon>PACMAD clade</taxon>
        <taxon>Panicoideae</taxon>
        <taxon>Panicodae</taxon>
        <taxon>Paniceae</taxon>
        <taxon>Panicinae</taxon>
        <taxon>Panicum</taxon>
        <taxon>Panicum sect. Panicum</taxon>
    </lineage>
</organism>
<evidence type="ECO:0000256" key="1">
    <source>
        <dbReference type="SAM" id="MobiDB-lite"/>
    </source>
</evidence>
<accession>A0A3L6RFE6</accession>
<proteinExistence type="predicted"/>
<comment type="caution">
    <text evidence="2">The sequence shown here is derived from an EMBL/GenBank/DDBJ whole genome shotgun (WGS) entry which is preliminary data.</text>
</comment>
<dbReference type="EMBL" id="PQIB02000008">
    <property type="protein sequence ID" value="RLN03297.1"/>
    <property type="molecule type" value="Genomic_DNA"/>
</dbReference>
<name>A0A3L6RFE6_PANMI</name>
<gene>
    <name evidence="2" type="ORF">C2845_PM13G22360</name>
</gene>
<keyword evidence="3" id="KW-1185">Reference proteome</keyword>
<sequence>MLNLGKTPHNPRAPWQPRRRDSWRWSSGRTRTLVKEAQSGSTKTGRRPSIHSPFICQMDGFMV</sequence>